<accession>A0A3M5G8W8</accession>
<dbReference type="InterPro" id="IPR029021">
    <property type="entry name" value="Prot-tyrosine_phosphatase-like"/>
</dbReference>
<organism evidence="2 3">
    <name type="scientific">Pseudomonas savastanoi</name>
    <name type="common">Pseudomonas syringae pv. savastanoi</name>
    <dbReference type="NCBI Taxonomy" id="29438"/>
    <lineage>
        <taxon>Bacteria</taxon>
        <taxon>Pseudomonadati</taxon>
        <taxon>Pseudomonadota</taxon>
        <taxon>Gammaproteobacteria</taxon>
        <taxon>Pseudomonadales</taxon>
        <taxon>Pseudomonadaceae</taxon>
        <taxon>Pseudomonas</taxon>
    </lineage>
</organism>
<dbReference type="AlphaFoldDB" id="A0A3M5G8W8"/>
<name>A0A3M5G8W8_PSESS</name>
<evidence type="ECO:0000313" key="2">
    <source>
        <dbReference type="EMBL" id="RMS82987.1"/>
    </source>
</evidence>
<gene>
    <name evidence="2" type="ORF">ALP58_02424</name>
</gene>
<proteinExistence type="predicted"/>
<protein>
    <submittedName>
        <fullName evidence="2">Protein-tyrosine-phosphatase</fullName>
    </submittedName>
</protein>
<dbReference type="EMBL" id="RBSX01000322">
    <property type="protein sequence ID" value="RMS82987.1"/>
    <property type="molecule type" value="Genomic_DNA"/>
</dbReference>
<dbReference type="SUPFAM" id="SSF52799">
    <property type="entry name" value="(Phosphotyrosine protein) phosphatases II"/>
    <property type="match status" value="1"/>
</dbReference>
<dbReference type="Proteomes" id="UP000270430">
    <property type="component" value="Unassembled WGS sequence"/>
</dbReference>
<comment type="caution">
    <text evidence="2">The sequence shown here is derived from an EMBL/GenBank/DDBJ whole genome shotgun (WGS) entry which is preliminary data.</text>
</comment>
<feature type="compositionally biased region" description="Polar residues" evidence="1">
    <location>
        <begin position="219"/>
        <end position="230"/>
    </location>
</feature>
<evidence type="ECO:0000256" key="1">
    <source>
        <dbReference type="SAM" id="MobiDB-lite"/>
    </source>
</evidence>
<sequence>MQAKHAGCSQRRQGVLITNCRNFRHGVLTASWNRWSLCAHERGAFVHRIQFMQNHVITSRGVIPLSRGGSASDLEPAYAQLTPEAYRHAVTKFKQALTTPERPTGEPVFLYDRTPGELENFRSSDSFILPPHLNQKGWDTLHISGSASIASLEQVQRLHATPESPVVVLDVREESHAIVGGYPCTWRLGNNWANVGKSRNAVIADEQSRAAANSRDHSSQGCQTRAGESS</sequence>
<feature type="region of interest" description="Disordered" evidence="1">
    <location>
        <begin position="206"/>
        <end position="230"/>
    </location>
</feature>
<reference evidence="2 3" key="1">
    <citation type="submission" date="2018-08" db="EMBL/GenBank/DDBJ databases">
        <title>Recombination of ecologically and evolutionarily significant loci maintains genetic cohesion in the Pseudomonas syringae species complex.</title>
        <authorList>
            <person name="Dillon M."/>
            <person name="Thakur S."/>
            <person name="Almeida R.N.D."/>
            <person name="Weir B.S."/>
            <person name="Guttman D.S."/>
        </authorList>
    </citation>
    <scope>NUCLEOTIDE SEQUENCE [LARGE SCALE GENOMIC DNA]</scope>
    <source>
        <strain evidence="2 3">ICMP 9420</strain>
    </source>
</reference>
<dbReference type="Gene3D" id="3.30.70.1690">
    <property type="match status" value="1"/>
</dbReference>
<evidence type="ECO:0000313" key="3">
    <source>
        <dbReference type="Proteomes" id="UP000270430"/>
    </source>
</evidence>